<dbReference type="PANTHER" id="PTHR43668">
    <property type="entry name" value="ALLANTOINASE"/>
    <property type="match status" value="1"/>
</dbReference>
<dbReference type="InterPro" id="IPR004722">
    <property type="entry name" value="DHOase"/>
</dbReference>
<dbReference type="GO" id="GO:0004038">
    <property type="term" value="F:allantoinase activity"/>
    <property type="evidence" value="ECO:0007669"/>
    <property type="project" value="TreeGrafter"/>
</dbReference>
<dbReference type="CDD" id="cd01317">
    <property type="entry name" value="DHOase_IIa"/>
    <property type="match status" value="1"/>
</dbReference>
<dbReference type="GO" id="GO:0046872">
    <property type="term" value="F:metal ion binding"/>
    <property type="evidence" value="ECO:0007669"/>
    <property type="project" value="InterPro"/>
</dbReference>
<dbReference type="Pfam" id="PF12890">
    <property type="entry name" value="DHOase"/>
    <property type="match status" value="1"/>
</dbReference>
<dbReference type="InterPro" id="IPR032466">
    <property type="entry name" value="Metal_Hydrolase"/>
</dbReference>
<reference evidence="3 4" key="1">
    <citation type="submission" date="2020-02" db="EMBL/GenBank/DDBJ databases">
        <title>Complete genome sequence of Flavobacteriaceae bacterium.</title>
        <authorList>
            <person name="Kim S.-J."/>
            <person name="Kim Y.-S."/>
            <person name="Kim K.-H."/>
        </authorList>
    </citation>
    <scope>NUCLEOTIDE SEQUENCE [LARGE SCALE GENOMIC DNA]</scope>
    <source>
        <strain evidence="3 4">RR4-40</strain>
    </source>
</reference>
<dbReference type="GO" id="GO:0005737">
    <property type="term" value="C:cytoplasm"/>
    <property type="evidence" value="ECO:0007669"/>
    <property type="project" value="TreeGrafter"/>
</dbReference>
<dbReference type="GO" id="GO:0006145">
    <property type="term" value="P:purine nucleobase catabolic process"/>
    <property type="evidence" value="ECO:0007669"/>
    <property type="project" value="TreeGrafter"/>
</dbReference>
<dbReference type="EMBL" id="CP049057">
    <property type="protein sequence ID" value="QIE58591.1"/>
    <property type="molecule type" value="Genomic_DNA"/>
</dbReference>
<dbReference type="GO" id="GO:0006221">
    <property type="term" value="P:pyrimidine nucleotide biosynthetic process"/>
    <property type="evidence" value="ECO:0007669"/>
    <property type="project" value="UniProtKB-KW"/>
</dbReference>
<dbReference type="Proteomes" id="UP000505306">
    <property type="component" value="Chromosome"/>
</dbReference>
<dbReference type="AlphaFoldDB" id="A0A6G6GLM1"/>
<dbReference type="KEGG" id="mgel:G5B37_03155"/>
<dbReference type="InterPro" id="IPR011059">
    <property type="entry name" value="Metal-dep_hydrolase_composite"/>
</dbReference>
<keyword evidence="1" id="KW-0665">Pyrimidine biosynthesis</keyword>
<proteinExistence type="predicted"/>
<protein>
    <submittedName>
        <fullName evidence="3">Dihydroorotase</fullName>
    </submittedName>
</protein>
<keyword evidence="4" id="KW-1185">Reference proteome</keyword>
<gene>
    <name evidence="3" type="ORF">G5B37_03155</name>
</gene>
<organism evidence="3 4">
    <name type="scientific">Rasiella rasia</name>
    <dbReference type="NCBI Taxonomy" id="2744027"/>
    <lineage>
        <taxon>Bacteria</taxon>
        <taxon>Pseudomonadati</taxon>
        <taxon>Bacteroidota</taxon>
        <taxon>Flavobacteriia</taxon>
        <taxon>Flavobacteriales</taxon>
        <taxon>Flavobacteriaceae</taxon>
        <taxon>Rasiella</taxon>
    </lineage>
</organism>
<evidence type="ECO:0000313" key="4">
    <source>
        <dbReference type="Proteomes" id="UP000505306"/>
    </source>
</evidence>
<dbReference type="InterPro" id="IPR024403">
    <property type="entry name" value="DHOase_cat"/>
</dbReference>
<feature type="domain" description="Dihydroorotase catalytic" evidence="2">
    <location>
        <begin position="60"/>
        <end position="239"/>
    </location>
</feature>
<evidence type="ECO:0000256" key="1">
    <source>
        <dbReference type="ARBA" id="ARBA00022975"/>
    </source>
</evidence>
<dbReference type="GO" id="GO:0004151">
    <property type="term" value="F:dihydroorotase activity"/>
    <property type="evidence" value="ECO:0007669"/>
    <property type="project" value="InterPro"/>
</dbReference>
<dbReference type="RefSeq" id="WP_164678624.1">
    <property type="nucleotide sequence ID" value="NZ_CP049057.1"/>
</dbReference>
<evidence type="ECO:0000313" key="3">
    <source>
        <dbReference type="EMBL" id="QIE58591.1"/>
    </source>
</evidence>
<dbReference type="Gene3D" id="2.30.40.10">
    <property type="entry name" value="Urease, subunit C, domain 1"/>
    <property type="match status" value="1"/>
</dbReference>
<dbReference type="InterPro" id="IPR050138">
    <property type="entry name" value="DHOase/Allantoinase_Hydrolase"/>
</dbReference>
<dbReference type="SUPFAM" id="SSF51556">
    <property type="entry name" value="Metallo-dependent hydrolases"/>
    <property type="match status" value="1"/>
</dbReference>
<dbReference type="PANTHER" id="PTHR43668:SF2">
    <property type="entry name" value="ALLANTOINASE"/>
    <property type="match status" value="1"/>
</dbReference>
<name>A0A6G6GLM1_9FLAO</name>
<sequence length="418" mass="45288">MGAILLKDATIIDATSKHHGKKRDILVENGKVVKIAATIPTNDAKVVKKDNLHVSCGWFDSNVCFGEPGFEDRETISNGLKVAAASGFTHIALNANTEPVVDNKSGIQYVKGKAQGHAVSLHPVGALTQKSKGEHLAELYDMTTEGAVSFYDYQHPIENANLLKIALQYAQNFDALVQSFPMNPSIARTGLVHEEINSTKLGLKGIPSLSEELQITRDLYLLEYTGGKLHIPTISTKKSVALIKEAKKKGLDVSCSVSINNLCLTDDTLASFDTNYKLLPPLRTKEDVTALKKGLEQGVIDGVTSNHDPRIIEDKKTEFDHAAFGSIGLESCFGALLGVVDVETAVQALIGLKKRFGLPCNAISEGVNADLTLFSPSTTWKFETKHILSTSKNAAMLEQPMQGKVYGVFANKKLVLNE</sequence>
<dbReference type="Gene3D" id="3.20.20.140">
    <property type="entry name" value="Metal-dependent hydrolases"/>
    <property type="match status" value="1"/>
</dbReference>
<dbReference type="SUPFAM" id="SSF51338">
    <property type="entry name" value="Composite domain of metallo-dependent hydrolases"/>
    <property type="match status" value="1"/>
</dbReference>
<evidence type="ECO:0000259" key="2">
    <source>
        <dbReference type="Pfam" id="PF12890"/>
    </source>
</evidence>
<accession>A0A6G6GLM1</accession>